<name>B8EPH6_METSB</name>
<gene>
    <name evidence="1" type="ordered locus">Msil_1212</name>
</gene>
<dbReference type="KEGG" id="msl:Msil_1212"/>
<dbReference type="Proteomes" id="UP000002257">
    <property type="component" value="Chromosome"/>
</dbReference>
<organism evidence="1 2">
    <name type="scientific">Methylocella silvestris (strain DSM 15510 / CIP 108128 / LMG 27833 / NCIMB 13906 / BL2)</name>
    <dbReference type="NCBI Taxonomy" id="395965"/>
    <lineage>
        <taxon>Bacteria</taxon>
        <taxon>Pseudomonadati</taxon>
        <taxon>Pseudomonadota</taxon>
        <taxon>Alphaproteobacteria</taxon>
        <taxon>Hyphomicrobiales</taxon>
        <taxon>Beijerinckiaceae</taxon>
        <taxon>Methylocella</taxon>
    </lineage>
</organism>
<dbReference type="STRING" id="395965.Msil_1212"/>
<dbReference type="HOGENOM" id="CLU_3201962_0_0_5"/>
<reference evidence="1 2" key="1">
    <citation type="journal article" date="2010" name="J. Bacteriol.">
        <title>Complete genome sequence of the aerobic facultative methanotroph Methylocella silvestris BL2.</title>
        <authorList>
            <person name="Chen Y."/>
            <person name="Crombie A."/>
            <person name="Rahman M.T."/>
            <person name="Dedysh S.N."/>
            <person name="Liesack W."/>
            <person name="Stott M.B."/>
            <person name="Alam M."/>
            <person name="Theisen A.R."/>
            <person name="Murrell J.C."/>
            <person name="Dunfield P.F."/>
        </authorList>
    </citation>
    <scope>NUCLEOTIDE SEQUENCE [LARGE SCALE GENOMIC DNA]</scope>
    <source>
        <strain evidence="2">DSM 15510 / CIP 108128 / LMG 27833 / NCIMB 13906 / BL2</strain>
    </source>
</reference>
<dbReference type="EMBL" id="CP001280">
    <property type="protein sequence ID" value="ACK50181.1"/>
    <property type="molecule type" value="Genomic_DNA"/>
</dbReference>
<sequence length="45" mass="4707">MKITLDSALRKATALTSRQNLVEATKVIQRALGAAPETLSAAKPA</sequence>
<proteinExistence type="predicted"/>
<evidence type="ECO:0000313" key="2">
    <source>
        <dbReference type="Proteomes" id="UP000002257"/>
    </source>
</evidence>
<evidence type="ECO:0000313" key="1">
    <source>
        <dbReference type="EMBL" id="ACK50181.1"/>
    </source>
</evidence>
<keyword evidence="2" id="KW-1185">Reference proteome</keyword>
<dbReference type="AlphaFoldDB" id="B8EPH6"/>
<protein>
    <submittedName>
        <fullName evidence="1">Uncharacterized protein</fullName>
    </submittedName>
</protein>
<accession>B8EPH6</accession>